<dbReference type="Proteomes" id="UP000224634">
    <property type="component" value="Unassembled WGS sequence"/>
</dbReference>
<comment type="caution">
    <text evidence="1">The sequence shown here is derived from an EMBL/GenBank/DDBJ whole genome shotgun (WGS) entry which is preliminary data.</text>
</comment>
<organism evidence="1 2">
    <name type="scientific">Polytolypa hystricis (strain UAMH7299)</name>
    <dbReference type="NCBI Taxonomy" id="1447883"/>
    <lineage>
        <taxon>Eukaryota</taxon>
        <taxon>Fungi</taxon>
        <taxon>Dikarya</taxon>
        <taxon>Ascomycota</taxon>
        <taxon>Pezizomycotina</taxon>
        <taxon>Eurotiomycetes</taxon>
        <taxon>Eurotiomycetidae</taxon>
        <taxon>Onygenales</taxon>
        <taxon>Onygenales incertae sedis</taxon>
        <taxon>Polytolypa</taxon>
    </lineage>
</organism>
<reference evidence="1 2" key="1">
    <citation type="submission" date="2017-10" db="EMBL/GenBank/DDBJ databases">
        <title>Comparative genomics in systemic dimorphic fungi from Ajellomycetaceae.</title>
        <authorList>
            <person name="Munoz J.F."/>
            <person name="Mcewen J.G."/>
            <person name="Clay O.K."/>
            <person name="Cuomo C.A."/>
        </authorList>
    </citation>
    <scope>NUCLEOTIDE SEQUENCE [LARGE SCALE GENOMIC DNA]</scope>
    <source>
        <strain evidence="1 2">UAMH7299</strain>
    </source>
</reference>
<evidence type="ECO:0000313" key="1">
    <source>
        <dbReference type="EMBL" id="PGH00863.1"/>
    </source>
</evidence>
<accession>A0A2B7WWA8</accession>
<proteinExistence type="predicted"/>
<dbReference type="EMBL" id="PDNA01000245">
    <property type="protein sequence ID" value="PGH00863.1"/>
    <property type="molecule type" value="Genomic_DNA"/>
</dbReference>
<keyword evidence="2" id="KW-1185">Reference proteome</keyword>
<evidence type="ECO:0000313" key="2">
    <source>
        <dbReference type="Proteomes" id="UP000224634"/>
    </source>
</evidence>
<name>A0A2B7WWA8_POLH7</name>
<dbReference type="AlphaFoldDB" id="A0A2B7WWA8"/>
<gene>
    <name evidence="1" type="ORF">AJ80_09115</name>
</gene>
<sequence>MSRANIGHVSEDGILKFTILSLLHSEGDEDDFREVNNLVVLITNNFLDTQEIQLDQVLLLTLRTSWKRPVTKSEASLIRRPSAGLVPMRC</sequence>
<protein>
    <submittedName>
        <fullName evidence="1">Uncharacterized protein</fullName>
    </submittedName>
</protein>